<sequence>MSTQSPPTLLQLAVQSLLRDKDVAVGVLEDFPGELFPPLCKEAFTRGTHRGPEGRGAGLALFLAPPGDTDEHHEIRDVRHSIECCPAGEEEPTEITSCAR</sequence>
<evidence type="ECO:0000313" key="2">
    <source>
        <dbReference type="Proteomes" id="UP000006813"/>
    </source>
</evidence>
<protein>
    <submittedName>
        <fullName evidence="1">PRAME family member 12</fullName>
    </submittedName>
</protein>
<evidence type="ECO:0000313" key="1">
    <source>
        <dbReference type="EMBL" id="EHA97669.1"/>
    </source>
</evidence>
<reference evidence="1 2" key="1">
    <citation type="journal article" date="2011" name="Nature">
        <title>Genome sequencing reveals insights into physiology and longevity of the naked mole rat.</title>
        <authorList>
            <person name="Kim E.B."/>
            <person name="Fang X."/>
            <person name="Fushan A.A."/>
            <person name="Huang Z."/>
            <person name="Lobanov A.V."/>
            <person name="Han L."/>
            <person name="Marino S.M."/>
            <person name="Sun X."/>
            <person name="Turanov A.A."/>
            <person name="Yang P."/>
            <person name="Yim S.H."/>
            <person name="Zhao X."/>
            <person name="Kasaikina M.V."/>
            <person name="Stoletzki N."/>
            <person name="Peng C."/>
            <person name="Polak P."/>
            <person name="Xiong Z."/>
            <person name="Kiezun A."/>
            <person name="Zhu Y."/>
            <person name="Chen Y."/>
            <person name="Kryukov G.V."/>
            <person name="Zhang Q."/>
            <person name="Peshkin L."/>
            <person name="Yang L."/>
            <person name="Bronson R.T."/>
            <person name="Buffenstein R."/>
            <person name="Wang B."/>
            <person name="Han C."/>
            <person name="Li Q."/>
            <person name="Chen L."/>
            <person name="Zhao W."/>
            <person name="Sunyaev S.R."/>
            <person name="Park T.J."/>
            <person name="Zhang G."/>
            <person name="Wang J."/>
            <person name="Gladyshev V.N."/>
        </authorList>
    </citation>
    <scope>NUCLEOTIDE SEQUENCE [LARGE SCALE GENOMIC DNA]</scope>
</reference>
<dbReference type="Proteomes" id="UP000006813">
    <property type="component" value="Unassembled WGS sequence"/>
</dbReference>
<gene>
    <name evidence="1" type="ORF">GW7_10165</name>
</gene>
<accession>G5AKX6</accession>
<dbReference type="AlphaFoldDB" id="G5AKX6"/>
<organism evidence="1 2">
    <name type="scientific">Heterocephalus glaber</name>
    <name type="common">Naked mole rat</name>
    <dbReference type="NCBI Taxonomy" id="10181"/>
    <lineage>
        <taxon>Eukaryota</taxon>
        <taxon>Metazoa</taxon>
        <taxon>Chordata</taxon>
        <taxon>Craniata</taxon>
        <taxon>Vertebrata</taxon>
        <taxon>Euteleostomi</taxon>
        <taxon>Mammalia</taxon>
        <taxon>Eutheria</taxon>
        <taxon>Euarchontoglires</taxon>
        <taxon>Glires</taxon>
        <taxon>Rodentia</taxon>
        <taxon>Hystricomorpha</taxon>
        <taxon>Bathyergidae</taxon>
        <taxon>Heterocephalus</taxon>
    </lineage>
</organism>
<dbReference type="EMBL" id="JH165689">
    <property type="protein sequence ID" value="EHA97669.1"/>
    <property type="molecule type" value="Genomic_DNA"/>
</dbReference>
<proteinExistence type="predicted"/>
<dbReference type="InParanoid" id="G5AKX6"/>
<name>G5AKX6_HETGA</name>